<feature type="transmembrane region" description="Helical" evidence="12">
    <location>
        <begin position="70"/>
        <end position="88"/>
    </location>
</feature>
<accession>A0A4X1TPE6</accession>
<comment type="similarity">
    <text evidence="10">Belongs to the complex IV NDUFA4 subunit family.</text>
</comment>
<dbReference type="InterPro" id="IPR010530">
    <property type="entry name" value="B12D"/>
</dbReference>
<keyword evidence="6" id="KW-0249">Electron transport</keyword>
<comment type="subcellular location">
    <subcellularLocation>
        <location evidence="1">Mitochondrion inner membrane</location>
        <topology evidence="1">Single-pass membrane protein</topology>
    </subcellularLocation>
</comment>
<keyword evidence="3" id="KW-0679">Respiratory chain</keyword>
<dbReference type="ExpressionAtlas" id="A0A4X1TPE6">
    <property type="expression patterns" value="baseline and differential"/>
</dbReference>
<evidence type="ECO:0000256" key="5">
    <source>
        <dbReference type="ARBA" id="ARBA00022792"/>
    </source>
</evidence>
<proteinExistence type="inferred from homology"/>
<dbReference type="Ensembl" id="ENSSSCT00035062823.1">
    <property type="protein sequence ID" value="ENSSSCP00035025404.1"/>
    <property type="gene ID" value="ENSSSCG00035047195.1"/>
</dbReference>
<evidence type="ECO:0000256" key="9">
    <source>
        <dbReference type="ARBA" id="ARBA00023136"/>
    </source>
</evidence>
<organism evidence="13 14">
    <name type="scientific">Sus scrofa</name>
    <name type="common">Pig</name>
    <dbReference type="NCBI Taxonomy" id="9823"/>
    <lineage>
        <taxon>Eukaryota</taxon>
        <taxon>Metazoa</taxon>
        <taxon>Chordata</taxon>
        <taxon>Craniata</taxon>
        <taxon>Vertebrata</taxon>
        <taxon>Euteleostomi</taxon>
        <taxon>Mammalia</taxon>
        <taxon>Eutheria</taxon>
        <taxon>Laurasiatheria</taxon>
        <taxon>Artiodactyla</taxon>
        <taxon>Suina</taxon>
        <taxon>Suidae</taxon>
        <taxon>Sus</taxon>
    </lineage>
</organism>
<evidence type="ECO:0000256" key="12">
    <source>
        <dbReference type="SAM" id="Phobius"/>
    </source>
</evidence>
<keyword evidence="8" id="KW-0496">Mitochondrion</keyword>
<dbReference type="AlphaFoldDB" id="A0A4X1TPE6"/>
<dbReference type="SMR" id="A0A4X1TPE6"/>
<evidence type="ECO:0000313" key="14">
    <source>
        <dbReference type="Proteomes" id="UP000314985"/>
    </source>
</evidence>
<dbReference type="Proteomes" id="UP000314985">
    <property type="component" value="Chromosome 9"/>
</dbReference>
<sequence>MGMRMFRFAEEHSWFVQATSLDQSRHCLGQLHPGPPAAATLQSQGSFRLEASVATMLRQIITQAKKHPSLIPLFVFIGAGGTGAALYVTRLALFNPDVCWDRKNNPEPWNKLGPNDQYKFFAVNVDYSKLKKEGPDF</sequence>
<reference evidence="13 14" key="1">
    <citation type="submission" date="2017-08" db="EMBL/GenBank/DDBJ databases">
        <title>USMARCv1.0.</title>
        <authorList>
            <person name="Hannum G.I."/>
            <person name="Koren S."/>
            <person name="Schroeder S.G."/>
            <person name="Chin S.C."/>
            <person name="Nonneman D.J."/>
            <person name="Becker S.A."/>
            <person name="Rosen B.D."/>
            <person name="Bickhart D.M."/>
            <person name="Putnam N.H."/>
            <person name="Green R.E."/>
            <person name="Tuggle C.K."/>
            <person name="Liu H."/>
            <person name="Rohrer G.A."/>
            <person name="Warr A."/>
            <person name="Hall R."/>
            <person name="Kim K."/>
            <person name="Hume D.A."/>
            <person name="Talbot R."/>
            <person name="Chow W."/>
            <person name="Howe K."/>
            <person name="Schwartz A.S."/>
            <person name="Watson M."/>
            <person name="Archibald A.L."/>
            <person name="Phillippy A.M."/>
            <person name="Smith T.P.L."/>
        </authorList>
    </citation>
    <scope>NUCLEOTIDE SEQUENCE [LARGE SCALE GENOMIC DNA]</scope>
</reference>
<dbReference type="GO" id="GO:0005743">
    <property type="term" value="C:mitochondrial inner membrane"/>
    <property type="evidence" value="ECO:0007669"/>
    <property type="project" value="UniProtKB-SubCell"/>
</dbReference>
<dbReference type="Ensembl" id="ENSSSCT00070020532.1">
    <property type="protein sequence ID" value="ENSSSCP00070017038.1"/>
    <property type="gene ID" value="ENSSSCG00070010576.1"/>
</dbReference>
<dbReference type="Pfam" id="PF06522">
    <property type="entry name" value="B12D"/>
    <property type="match status" value="1"/>
</dbReference>
<protein>
    <recommendedName>
        <fullName evidence="11">Cytochrome c oxidase subunit NDUFA4</fullName>
    </recommendedName>
</protein>
<evidence type="ECO:0000256" key="6">
    <source>
        <dbReference type="ARBA" id="ARBA00022982"/>
    </source>
</evidence>
<keyword evidence="2" id="KW-0813">Transport</keyword>
<dbReference type="Proteomes" id="UP000694727">
    <property type="component" value="Unplaced"/>
</dbReference>
<dbReference type="PANTHER" id="PTHR14256:SF4">
    <property type="entry name" value="CYTOCHROME C OXIDASE SUBUNIT NDUFA4"/>
    <property type="match status" value="1"/>
</dbReference>
<dbReference type="OMA" id="LAPTHQY"/>
<reference evidence="13" key="2">
    <citation type="submission" date="2025-05" db="UniProtKB">
        <authorList>
            <consortium name="Ensembl"/>
        </authorList>
    </citation>
    <scope>IDENTIFICATION</scope>
</reference>
<keyword evidence="7 12" id="KW-1133">Transmembrane helix</keyword>
<evidence type="ECO:0000256" key="1">
    <source>
        <dbReference type="ARBA" id="ARBA00004434"/>
    </source>
</evidence>
<keyword evidence="4 12" id="KW-0812">Transmembrane</keyword>
<dbReference type="Ensembl" id="ENSSSCT00045053398.1">
    <property type="protein sequence ID" value="ENSSSCP00045037134.1"/>
    <property type="gene ID" value="ENSSSCG00045031318.1"/>
</dbReference>
<evidence type="ECO:0000313" key="13">
    <source>
        <dbReference type="Ensembl" id="ENSSSCP00070017038.1"/>
    </source>
</evidence>
<dbReference type="PANTHER" id="PTHR14256">
    <property type="entry name" value="NADH-UBIQUINONE OXIDOREDUCTASE MLRQ SUBUNIT"/>
    <property type="match status" value="1"/>
</dbReference>
<evidence type="ECO:0000256" key="4">
    <source>
        <dbReference type="ARBA" id="ARBA00022692"/>
    </source>
</evidence>
<evidence type="ECO:0000256" key="2">
    <source>
        <dbReference type="ARBA" id="ARBA00022448"/>
    </source>
</evidence>
<name>A0A4X1TPE6_PIG</name>
<evidence type="ECO:0000256" key="8">
    <source>
        <dbReference type="ARBA" id="ARBA00023128"/>
    </source>
</evidence>
<keyword evidence="9 12" id="KW-0472">Membrane</keyword>
<evidence type="ECO:0000256" key="3">
    <source>
        <dbReference type="ARBA" id="ARBA00022660"/>
    </source>
</evidence>
<dbReference type="Proteomes" id="UP000694728">
    <property type="component" value="Unplaced"/>
</dbReference>
<keyword evidence="5" id="KW-0999">Mitochondrion inner membrane</keyword>
<dbReference type="Ensembl" id="ENSSSCT00025031077.1">
    <property type="protein sequence ID" value="ENSSSCP00025013073.1"/>
    <property type="gene ID" value="ENSSSCG00025022914.1"/>
</dbReference>
<evidence type="ECO:0000256" key="7">
    <source>
        <dbReference type="ARBA" id="ARBA00022989"/>
    </source>
</evidence>
<evidence type="ECO:0000256" key="10">
    <source>
        <dbReference type="ARBA" id="ARBA00038186"/>
    </source>
</evidence>
<evidence type="ECO:0000256" key="11">
    <source>
        <dbReference type="ARBA" id="ARBA00041121"/>
    </source>
</evidence>
<dbReference type="Proteomes" id="UP000694720">
    <property type="component" value="Unplaced"/>
</dbReference>